<proteinExistence type="inferred from homology"/>
<dbReference type="InterPro" id="IPR005195">
    <property type="entry name" value="Glyco_hydro_65_M"/>
</dbReference>
<dbReference type="PANTHER" id="PTHR11051:SF8">
    <property type="entry name" value="PROTEIN-GLUCOSYLGALACTOSYLHYDROXYLYSINE GLUCOSIDASE"/>
    <property type="match status" value="1"/>
</dbReference>
<dbReference type="InterPro" id="IPR011013">
    <property type="entry name" value="Gal_mutarotase_sf_dom"/>
</dbReference>
<feature type="region of interest" description="Disordered" evidence="4">
    <location>
        <begin position="46"/>
        <end position="76"/>
    </location>
</feature>
<dbReference type="GO" id="GO:0030246">
    <property type="term" value="F:carbohydrate binding"/>
    <property type="evidence" value="ECO:0007669"/>
    <property type="project" value="InterPro"/>
</dbReference>
<reference evidence="7 8" key="1">
    <citation type="submission" date="2018-05" db="EMBL/GenBank/DDBJ databases">
        <title>Whole genome sequencing for identification of molecular markers to develop diagnostic detection tools for the regulated plant pathogen Lachnellula willkommii.</title>
        <authorList>
            <person name="Giroux E."/>
            <person name="Bilodeau G."/>
        </authorList>
    </citation>
    <scope>NUCLEOTIDE SEQUENCE [LARGE SCALE GENOMIC DNA]</scope>
    <source>
        <strain evidence="7 8">CBS 203.66</strain>
    </source>
</reference>
<keyword evidence="8" id="KW-1185">Reference proteome</keyword>
<dbReference type="Pfam" id="PF03632">
    <property type="entry name" value="Glyco_hydro_65m"/>
    <property type="match status" value="1"/>
</dbReference>
<comment type="similarity">
    <text evidence="2">Belongs to the glycosyl hydrolase 65 family.</text>
</comment>
<dbReference type="InterPro" id="IPR012341">
    <property type="entry name" value="6hp_glycosidase-like_sf"/>
</dbReference>
<gene>
    <name evidence="7" type="primary">treA_0</name>
    <name evidence="7" type="ORF">LARI1_G007121</name>
</gene>
<evidence type="ECO:0000256" key="1">
    <source>
        <dbReference type="ARBA" id="ARBA00001576"/>
    </source>
</evidence>
<dbReference type="InterPro" id="IPR008928">
    <property type="entry name" value="6-hairpin_glycosidase_sf"/>
</dbReference>
<comment type="caution">
    <text evidence="7">The sequence shown here is derived from an EMBL/GenBank/DDBJ whole genome shotgun (WGS) entry which is preliminary data.</text>
</comment>
<dbReference type="GO" id="GO:0005993">
    <property type="term" value="P:trehalose catabolic process"/>
    <property type="evidence" value="ECO:0007669"/>
    <property type="project" value="TreeGrafter"/>
</dbReference>
<dbReference type="Gene3D" id="2.70.98.40">
    <property type="entry name" value="Glycoside hydrolase, family 65, N-terminal domain"/>
    <property type="match status" value="1"/>
</dbReference>
<sequence>MDCYYNRLIRLGDSWLKIFLLQPPSLVVIFLFIAACQTASIPNNGNQGHQLAGRDTADDPDAINAPSEHRFKTLPEPGMPGDVDFRILAAQNKSSYDDTTGSLTIDGDKLSRALSQMFQARHGLGNGYISAEVPFMGPFFEVDRNQTHKHGNVTTSWPQKSQRLAFSGLAGFYDCQDDVGGTNYPELNDRGCESIISGIPYFYAINFQVAGQTLNATVDEADITNYTTTLSMRDGLRTWKYTWSPKDTNVSFDCEYTALADRVRPNVAATQLRVTPRGGNVNASIIDKLDGRSAVRSSLVKKGMDNDSSIYVANHANGRPEMRAWMFSKMDISGTNGSSRRESLFPDDNNDISIGQEWDISFVDGEPVVFTKFIGVADSNHFNNAEQTARNASAAAYDDGWYQILSEHTQAWNELMDPRLITSYRDPATGALPDDHLIKILQADAIASRFFLFQNLLPDDGSGLNDNGVAVGGIASENYGGMVFWDMDTWMHPPAALTNPDYTVGMINFRLSQFPQALRNTQEDYVQDKYKFSNDSALYSWTTGAWGNATGTGPVLDYEYHVNTDIALAMFQHLAFSGDARLFKEKYWPVVMGIAKSMTTILQPDGGKWSLRNMTDPDEFANHIDNGAFTLASIARLLDLVISYQEANDITVNETWRDMADNVNIPKADSGITLEFENMPNNVNIKQADVNLINLLNPKWYDLKTAQLNHAYYIQKESPDGPAMTNAINAINENQIASSGCGAFPRHIEALIPNLRGPWMQMSEQVIDDQNDNGGYPPAFPFLTGHGGNAMIVPLGYLGLKMYEATLTIRPALPASLQHLSIPDFYFNGNRIRAQMNTTHTTLTRLPPVNVSGVFDLYPNASMPFILQSRTTTPSNTIHTTRYQFHMHETVVVPNDMYWQRLSTPRNILQCRPAYSLTTDGKYGGTAVDGRIGTRW</sequence>
<dbReference type="InterPro" id="IPR005196">
    <property type="entry name" value="Glyco_hydro_65_N"/>
</dbReference>
<dbReference type="AlphaFoldDB" id="A0A8T9B1S3"/>
<evidence type="ECO:0000256" key="2">
    <source>
        <dbReference type="ARBA" id="ARBA00006768"/>
    </source>
</evidence>
<dbReference type="OrthoDB" id="200349at2759"/>
<dbReference type="SUPFAM" id="SSF74650">
    <property type="entry name" value="Galactose mutarotase-like"/>
    <property type="match status" value="1"/>
</dbReference>
<evidence type="ECO:0000256" key="3">
    <source>
        <dbReference type="ARBA" id="ARBA00012757"/>
    </source>
</evidence>
<dbReference type="Proteomes" id="UP000469559">
    <property type="component" value="Unassembled WGS sequence"/>
</dbReference>
<evidence type="ECO:0000256" key="4">
    <source>
        <dbReference type="SAM" id="MobiDB-lite"/>
    </source>
</evidence>
<dbReference type="GO" id="GO:0004555">
    <property type="term" value="F:alpha,alpha-trehalase activity"/>
    <property type="evidence" value="ECO:0007669"/>
    <property type="project" value="UniProtKB-EC"/>
</dbReference>
<name>A0A8T9B1S3_9HELO</name>
<evidence type="ECO:0000259" key="5">
    <source>
        <dbReference type="Pfam" id="PF03632"/>
    </source>
</evidence>
<evidence type="ECO:0000259" key="6">
    <source>
        <dbReference type="Pfam" id="PF03636"/>
    </source>
</evidence>
<dbReference type="GO" id="GO:0009277">
    <property type="term" value="C:fungal-type cell wall"/>
    <property type="evidence" value="ECO:0007669"/>
    <property type="project" value="TreeGrafter"/>
</dbReference>
<evidence type="ECO:0000313" key="8">
    <source>
        <dbReference type="Proteomes" id="UP000469559"/>
    </source>
</evidence>
<accession>A0A8T9B1S3</accession>
<feature type="non-terminal residue" evidence="7">
    <location>
        <position position="1"/>
    </location>
</feature>
<protein>
    <recommendedName>
        <fullName evidence="3">alpha,alpha-trehalase</fullName>
        <ecNumber evidence="3">3.2.1.28</ecNumber>
    </recommendedName>
</protein>
<dbReference type="SUPFAM" id="SSF48208">
    <property type="entry name" value="Six-hairpin glycosidases"/>
    <property type="match status" value="1"/>
</dbReference>
<feature type="domain" description="Glycoside hydrolase family 65 central catalytic" evidence="5">
    <location>
        <begin position="465"/>
        <end position="677"/>
    </location>
</feature>
<dbReference type="InterPro" id="IPR037018">
    <property type="entry name" value="GH65_N"/>
</dbReference>
<dbReference type="EC" id="3.2.1.28" evidence="3"/>
<organism evidence="7 8">
    <name type="scientific">Lachnellula arida</name>
    <dbReference type="NCBI Taxonomy" id="1316785"/>
    <lineage>
        <taxon>Eukaryota</taxon>
        <taxon>Fungi</taxon>
        <taxon>Dikarya</taxon>
        <taxon>Ascomycota</taxon>
        <taxon>Pezizomycotina</taxon>
        <taxon>Leotiomycetes</taxon>
        <taxon>Helotiales</taxon>
        <taxon>Lachnaceae</taxon>
        <taxon>Lachnellula</taxon>
    </lineage>
</organism>
<evidence type="ECO:0000313" key="7">
    <source>
        <dbReference type="EMBL" id="TVY13930.1"/>
    </source>
</evidence>
<dbReference type="Pfam" id="PF03636">
    <property type="entry name" value="Glyco_hydro_65N"/>
    <property type="match status" value="1"/>
</dbReference>
<feature type="domain" description="Glycoside hydrolase family 65 N-terminal" evidence="6">
    <location>
        <begin position="117"/>
        <end position="379"/>
    </location>
</feature>
<dbReference type="EMBL" id="QGMF01000813">
    <property type="protein sequence ID" value="TVY13930.1"/>
    <property type="molecule type" value="Genomic_DNA"/>
</dbReference>
<dbReference type="Gene3D" id="1.50.10.10">
    <property type="match status" value="1"/>
</dbReference>
<comment type="catalytic activity">
    <reaction evidence="1">
        <text>alpha,alpha-trehalose + H2O = alpha-D-glucose + beta-D-glucose</text>
        <dbReference type="Rhea" id="RHEA:32675"/>
        <dbReference type="ChEBI" id="CHEBI:15377"/>
        <dbReference type="ChEBI" id="CHEBI:15903"/>
        <dbReference type="ChEBI" id="CHEBI:16551"/>
        <dbReference type="ChEBI" id="CHEBI:17925"/>
        <dbReference type="EC" id="3.2.1.28"/>
    </reaction>
</comment>
<dbReference type="PANTHER" id="PTHR11051">
    <property type="entry name" value="GLYCOSYL HYDROLASE-RELATED"/>
    <property type="match status" value="1"/>
</dbReference>